<accession>A0A454XQJ0</accession>
<dbReference type="InParanoid" id="A0A090M853"/>
<dbReference type="Pfam" id="PF09184">
    <property type="entry name" value="PPP4R2"/>
    <property type="match status" value="1"/>
</dbReference>
<dbReference type="GO" id="GO:0005737">
    <property type="term" value="C:cytoplasm"/>
    <property type="evidence" value="ECO:0007669"/>
    <property type="project" value="TreeGrafter"/>
</dbReference>
<evidence type="ECO:0000256" key="1">
    <source>
        <dbReference type="ARBA" id="ARBA00009207"/>
    </source>
</evidence>
<dbReference type="GO" id="GO:0019888">
    <property type="term" value="F:protein phosphatase regulator activity"/>
    <property type="evidence" value="ECO:0007669"/>
    <property type="project" value="InterPro"/>
</dbReference>
<gene>
    <name evidence="4" type="ORF">BE221DRAFT_191248</name>
    <name evidence="3" type="ORF">OT_ostta08g00130</name>
</gene>
<evidence type="ECO:0000313" key="5">
    <source>
        <dbReference type="Proteomes" id="UP000009170"/>
    </source>
</evidence>
<name>A0A090M853_OSTTA</name>
<comment type="similarity">
    <text evidence="1">Belongs to the PPP4R2 family.</text>
</comment>
<dbReference type="InterPro" id="IPR015267">
    <property type="entry name" value="PPP4R2"/>
</dbReference>
<dbReference type="EMBL" id="KZ155780">
    <property type="protein sequence ID" value="OUS46772.1"/>
    <property type="molecule type" value="Genomic_DNA"/>
</dbReference>
<dbReference type="PANTHER" id="PTHR16487:SF0">
    <property type="entry name" value="PROTEIN PHOSPHATASE 4 REGULATORY SUBUNIT 2-RELATED"/>
    <property type="match status" value="1"/>
</dbReference>
<reference evidence="4" key="3">
    <citation type="submission" date="2017-04" db="EMBL/GenBank/DDBJ databases">
        <title>Population genomics of picophytoplankton unveils novel chromosome hypervariability.</title>
        <authorList>
            <consortium name="DOE Joint Genome Institute"/>
            <person name="Blanc-Mathieu R."/>
            <person name="Krasovec M."/>
            <person name="Hebrard M."/>
            <person name="Yau S."/>
            <person name="Desgranges E."/>
            <person name="Martin J."/>
            <person name="Schackwitz W."/>
            <person name="Kuo A."/>
            <person name="Salin G."/>
            <person name="Donnadieu C."/>
            <person name="Desdevises Y."/>
            <person name="Sanchez-Ferandin S."/>
            <person name="Moreau H."/>
            <person name="Rivals E."/>
            <person name="Grigoriev I.V."/>
            <person name="Grimsley N."/>
            <person name="Eyre-Walker A."/>
            <person name="Piganeau G."/>
        </authorList>
    </citation>
    <scope>NUCLEOTIDE SEQUENCE [LARGE SCALE GENOMIC DNA]</scope>
    <source>
        <strain evidence="4">RCC 1115</strain>
    </source>
</reference>
<reference evidence="3 5" key="1">
    <citation type="journal article" date="2006" name="Proc. Natl. Acad. Sci. U.S.A.">
        <title>Genome analysis of the smallest free-living eukaryote Ostreococcus tauri unveils many unique features.</title>
        <authorList>
            <person name="Derelle E."/>
            <person name="Ferraz C."/>
            <person name="Rombauts S."/>
            <person name="Rouze P."/>
            <person name="Worden A.Z."/>
            <person name="Robbens S."/>
            <person name="Partensky F."/>
            <person name="Degroeve S."/>
            <person name="Echeynie S."/>
            <person name="Cooke R."/>
            <person name="Saeys Y."/>
            <person name="Wuyts J."/>
            <person name="Jabbari K."/>
            <person name="Bowler C."/>
            <person name="Panaud O."/>
            <person name="Piegu B."/>
            <person name="Ball S.G."/>
            <person name="Ral J.-P."/>
            <person name="Bouget F.-Y."/>
            <person name="Piganeau G."/>
            <person name="De Baets B."/>
            <person name="Picard A."/>
            <person name="Delseny M."/>
            <person name="Demaille J."/>
            <person name="Van de Peer Y."/>
            <person name="Moreau H."/>
        </authorList>
    </citation>
    <scope>NUCLEOTIDE SEQUENCE [LARGE SCALE GENOMIC DNA]</scope>
    <source>
        <strain evidence="3 5">OTTH0595</strain>
    </source>
</reference>
<dbReference type="STRING" id="70448.A0A090M853"/>
<protein>
    <submittedName>
        <fullName evidence="3">Protein phosphatase 4 core regulatory subunit R2</fullName>
    </submittedName>
</protein>
<dbReference type="AlphaFoldDB" id="A0A090M853"/>
<accession>A0A090M853</accession>
<dbReference type="EMBL" id="CAID01000008">
    <property type="protein sequence ID" value="CEG01318.1"/>
    <property type="molecule type" value="Genomic_DNA"/>
</dbReference>
<keyword evidence="5" id="KW-1185">Reference proteome</keyword>
<dbReference type="GO" id="GO:0030289">
    <property type="term" value="C:protein phosphatase 4 complex"/>
    <property type="evidence" value="ECO:0007669"/>
    <property type="project" value="InterPro"/>
</dbReference>
<accession>A0A1Y5II66</accession>
<dbReference type="Proteomes" id="UP000195557">
    <property type="component" value="Unassembled WGS sequence"/>
</dbReference>
<dbReference type="PANTHER" id="PTHR16487">
    <property type="entry name" value="PPP4R2-RELATED PROTEIN"/>
    <property type="match status" value="1"/>
</dbReference>
<proteinExistence type="inferred from homology"/>
<feature type="region of interest" description="Disordered" evidence="2">
    <location>
        <begin position="61"/>
        <end position="138"/>
    </location>
</feature>
<reference evidence="3" key="2">
    <citation type="journal article" date="2014" name="BMC Genomics">
        <title>An improved genome of the model marine alga Ostreococcus tauri unfolds by assessing Illumina de novo assemblies.</title>
        <authorList>
            <person name="Blanc-Mathieu R."/>
            <person name="Verhelst B."/>
            <person name="Derelle E."/>
            <person name="Rombauts S."/>
            <person name="Bouget F.Y."/>
            <person name="Carre I."/>
            <person name="Chateau A."/>
            <person name="Eyre-Walker A."/>
            <person name="Grimsley N."/>
            <person name="Moreau H."/>
            <person name="Piegu B."/>
            <person name="Rivals E."/>
            <person name="Schackwitz W."/>
            <person name="Van de Peer Y."/>
            <person name="Piganeau G."/>
        </authorList>
    </citation>
    <scope>NUCLEOTIDE SEQUENCE</scope>
    <source>
        <strain evidence="3">RCC4221</strain>
    </source>
</reference>
<evidence type="ECO:0000313" key="3">
    <source>
        <dbReference type="EMBL" id="CEG01318.1"/>
    </source>
</evidence>
<evidence type="ECO:0000313" key="4">
    <source>
        <dbReference type="EMBL" id="OUS46772.1"/>
    </source>
</evidence>
<dbReference type="OrthoDB" id="341898at2759"/>
<organism evidence="3 5">
    <name type="scientific">Ostreococcus tauri</name>
    <name type="common">Marine green alga</name>
    <dbReference type="NCBI Taxonomy" id="70448"/>
    <lineage>
        <taxon>Eukaryota</taxon>
        <taxon>Viridiplantae</taxon>
        <taxon>Chlorophyta</taxon>
        <taxon>Mamiellophyceae</taxon>
        <taxon>Mamiellales</taxon>
        <taxon>Bathycoccaceae</taxon>
        <taxon>Ostreococcus</taxon>
    </lineage>
</organism>
<evidence type="ECO:0000256" key="2">
    <source>
        <dbReference type="SAM" id="MobiDB-lite"/>
    </source>
</evidence>
<dbReference type="Proteomes" id="UP000009170">
    <property type="component" value="Unassembled WGS sequence"/>
</dbReference>
<sequence>MHAGRDDDALEAVARCARTGICPRAWRDDDSHGFARDVATVMRTKMLAFGDAYFGARRERGGRAREDGANGARDAAAEDDGAEGRMTAGADEGTSEGQTREGSTPIKRRKTTGESEVTAPLDEDDEGEIASASTSEAMRRAYEQDVERIASTCVAAHDGDAPFTIQRICELACDPERYYTTPYKLATAMLKLFAVTQTVDRPGGVSVPVASNDEKVIVEKKTKAMERDARDPIAMEQKAFIAAAFQKVTDDAKAVYEDSILPPRPPSPTRVYT</sequence>
<dbReference type="GO" id="GO:0005634">
    <property type="term" value="C:nucleus"/>
    <property type="evidence" value="ECO:0007669"/>
    <property type="project" value="TreeGrafter"/>
</dbReference>